<evidence type="ECO:0000313" key="2">
    <source>
        <dbReference type="Proteomes" id="UP000619238"/>
    </source>
</evidence>
<sequence>MKKNIILSLCIAMLSISYIFSQQREDVIKNLSDDDSYILADVSYINDAVFMGRRDSIAAPYIFPSIGYYDASGFFADATVSYLTASEEQRVDLFLLSGGYLFNSKKWSGGILATGYFYNDDSYAVQSEMAVSINGLLSYDLDYVELSASIGSFFNSGSTNDFFTSFFIEKSFINEKETLVFKPSIGINAGTQNFYEAYYQSNRLGNRKGQGAGNSAQLASNTVTFEKSSSFNILNIELSTPIEYHYKSFIFSFTPSLALPQSSATIVTEDTVFEEDLDSVFYWTVGVSYWFKTKKKQQ</sequence>
<organism evidence="1 2">
    <name type="scientific">Kordia aestuariivivens</name>
    <dbReference type="NCBI Taxonomy" id="2759037"/>
    <lineage>
        <taxon>Bacteria</taxon>
        <taxon>Pseudomonadati</taxon>
        <taxon>Bacteroidota</taxon>
        <taxon>Flavobacteriia</taxon>
        <taxon>Flavobacteriales</taxon>
        <taxon>Flavobacteriaceae</taxon>
        <taxon>Kordia</taxon>
    </lineage>
</organism>
<dbReference type="EMBL" id="JACGWS010000008">
    <property type="protein sequence ID" value="MBC8755869.1"/>
    <property type="molecule type" value="Genomic_DNA"/>
</dbReference>
<dbReference type="RefSeq" id="WP_187562906.1">
    <property type="nucleotide sequence ID" value="NZ_JACGWS010000008.1"/>
</dbReference>
<evidence type="ECO:0008006" key="3">
    <source>
        <dbReference type="Google" id="ProtNLM"/>
    </source>
</evidence>
<comment type="caution">
    <text evidence="1">The sequence shown here is derived from an EMBL/GenBank/DDBJ whole genome shotgun (WGS) entry which is preliminary data.</text>
</comment>
<name>A0ABR7QC11_9FLAO</name>
<keyword evidence="2" id="KW-1185">Reference proteome</keyword>
<reference evidence="1 2" key="1">
    <citation type="submission" date="2020-07" db="EMBL/GenBank/DDBJ databases">
        <title>Description of Kordia aestuariivivens sp. nov., isolated from a tidal flat.</title>
        <authorList>
            <person name="Park S."/>
            <person name="Yoon J.-H."/>
        </authorList>
    </citation>
    <scope>NUCLEOTIDE SEQUENCE [LARGE SCALE GENOMIC DNA]</scope>
    <source>
        <strain evidence="1 2">YSTF-M3</strain>
    </source>
</reference>
<dbReference type="Proteomes" id="UP000619238">
    <property type="component" value="Unassembled WGS sequence"/>
</dbReference>
<accession>A0ABR7QC11</accession>
<protein>
    <recommendedName>
        <fullName evidence="3">DUF481 domain-containing protein</fullName>
    </recommendedName>
</protein>
<proteinExistence type="predicted"/>
<gene>
    <name evidence="1" type="ORF">H2O64_14420</name>
</gene>
<evidence type="ECO:0000313" key="1">
    <source>
        <dbReference type="EMBL" id="MBC8755869.1"/>
    </source>
</evidence>